<organism evidence="1 2">
    <name type="scientific">Populus trichocarpa</name>
    <name type="common">Western balsam poplar</name>
    <name type="synonym">Populus balsamifera subsp. trichocarpa</name>
    <dbReference type="NCBI Taxonomy" id="3694"/>
    <lineage>
        <taxon>Eukaryota</taxon>
        <taxon>Viridiplantae</taxon>
        <taxon>Streptophyta</taxon>
        <taxon>Embryophyta</taxon>
        <taxon>Tracheophyta</taxon>
        <taxon>Spermatophyta</taxon>
        <taxon>Magnoliopsida</taxon>
        <taxon>eudicotyledons</taxon>
        <taxon>Gunneridae</taxon>
        <taxon>Pentapetalae</taxon>
        <taxon>rosids</taxon>
        <taxon>fabids</taxon>
        <taxon>Malpighiales</taxon>
        <taxon>Salicaceae</taxon>
        <taxon>Saliceae</taxon>
        <taxon>Populus</taxon>
    </lineage>
</organism>
<reference evidence="1 2" key="1">
    <citation type="journal article" date="2006" name="Science">
        <title>The genome of black cottonwood, Populus trichocarpa (Torr. &amp; Gray).</title>
        <authorList>
            <person name="Tuskan G.A."/>
            <person name="Difazio S."/>
            <person name="Jansson S."/>
            <person name="Bohlmann J."/>
            <person name="Grigoriev I."/>
            <person name="Hellsten U."/>
            <person name="Putnam N."/>
            <person name="Ralph S."/>
            <person name="Rombauts S."/>
            <person name="Salamov A."/>
            <person name="Schein J."/>
            <person name="Sterck L."/>
            <person name="Aerts A."/>
            <person name="Bhalerao R.R."/>
            <person name="Bhalerao R.P."/>
            <person name="Blaudez D."/>
            <person name="Boerjan W."/>
            <person name="Brun A."/>
            <person name="Brunner A."/>
            <person name="Busov V."/>
            <person name="Campbell M."/>
            <person name="Carlson J."/>
            <person name="Chalot M."/>
            <person name="Chapman J."/>
            <person name="Chen G.L."/>
            <person name="Cooper D."/>
            <person name="Coutinho P.M."/>
            <person name="Couturier J."/>
            <person name="Covert S."/>
            <person name="Cronk Q."/>
            <person name="Cunningham R."/>
            <person name="Davis J."/>
            <person name="Degroeve S."/>
            <person name="Dejardin A."/>
            <person name="Depamphilis C."/>
            <person name="Detter J."/>
            <person name="Dirks B."/>
            <person name="Dubchak I."/>
            <person name="Duplessis S."/>
            <person name="Ehlting J."/>
            <person name="Ellis B."/>
            <person name="Gendler K."/>
            <person name="Goodstein D."/>
            <person name="Gribskov M."/>
            <person name="Grimwood J."/>
            <person name="Groover A."/>
            <person name="Gunter L."/>
            <person name="Hamberger B."/>
            <person name="Heinze B."/>
            <person name="Helariutta Y."/>
            <person name="Henrissat B."/>
            <person name="Holligan D."/>
            <person name="Holt R."/>
            <person name="Huang W."/>
            <person name="Islam-Faridi N."/>
            <person name="Jones S."/>
            <person name="Jones-Rhoades M."/>
            <person name="Jorgensen R."/>
            <person name="Joshi C."/>
            <person name="Kangasjarvi J."/>
            <person name="Karlsson J."/>
            <person name="Kelleher C."/>
            <person name="Kirkpatrick R."/>
            <person name="Kirst M."/>
            <person name="Kohler A."/>
            <person name="Kalluri U."/>
            <person name="Larimer F."/>
            <person name="Leebens-Mack J."/>
            <person name="Leple J.C."/>
            <person name="Locascio P."/>
            <person name="Lou Y."/>
            <person name="Lucas S."/>
            <person name="Martin F."/>
            <person name="Montanini B."/>
            <person name="Napoli C."/>
            <person name="Nelson D.R."/>
            <person name="Nelson C."/>
            <person name="Nieminen K."/>
            <person name="Nilsson O."/>
            <person name="Pereda V."/>
            <person name="Peter G."/>
            <person name="Philippe R."/>
            <person name="Pilate G."/>
            <person name="Poliakov A."/>
            <person name="Razumovskaya J."/>
            <person name="Richardson P."/>
            <person name="Rinaldi C."/>
            <person name="Ritland K."/>
            <person name="Rouze P."/>
            <person name="Ryaboy D."/>
            <person name="Schmutz J."/>
            <person name="Schrader J."/>
            <person name="Segerman B."/>
            <person name="Shin H."/>
            <person name="Siddiqui A."/>
            <person name="Sterky F."/>
            <person name="Terry A."/>
            <person name="Tsai C.J."/>
            <person name="Uberbacher E."/>
            <person name="Unneberg P."/>
            <person name="Vahala J."/>
            <person name="Wall K."/>
            <person name="Wessler S."/>
            <person name="Yang G."/>
            <person name="Yin T."/>
            <person name="Douglas C."/>
            <person name="Marra M."/>
            <person name="Sandberg G."/>
            <person name="Van de Peer Y."/>
            <person name="Rokhsar D."/>
        </authorList>
    </citation>
    <scope>NUCLEOTIDE SEQUENCE [LARGE SCALE GENOMIC DNA]</scope>
    <source>
        <strain evidence="2">cv. Nisqually</strain>
    </source>
</reference>
<dbReference type="Proteomes" id="UP000006729">
    <property type="component" value="Chromosome 15"/>
</dbReference>
<comment type="caution">
    <text evidence="1">The sequence shown here is derived from an EMBL/GenBank/DDBJ whole genome shotgun (WGS) entry which is preliminary data.</text>
</comment>
<evidence type="ECO:0000313" key="1">
    <source>
        <dbReference type="EMBL" id="KAI9380921.1"/>
    </source>
</evidence>
<evidence type="ECO:0000313" key="2">
    <source>
        <dbReference type="Proteomes" id="UP000006729"/>
    </source>
</evidence>
<proteinExistence type="predicted"/>
<protein>
    <submittedName>
        <fullName evidence="1">Uncharacterized protein</fullName>
    </submittedName>
</protein>
<name>A0ACC0RWB5_POPTR</name>
<accession>A0ACC0RWB5</accession>
<gene>
    <name evidence="1" type="ORF">POPTR_015G027700v4</name>
</gene>
<keyword evidence="2" id="KW-1185">Reference proteome</keyword>
<sequence length="328" mass="36327">MFLHLPILDKIITKSLKDLDIIIDLPGIPKIPSKELPPAISDRSHRVYQYLVDTAKLMIKSAGLIINTFELLERKALQAIQEGKCGAPDEPVPPLFCVGPLLTTSESKSEHECLTWLDSQPTRSVLFLCFGSMGVFNSRQLRETAIGLEKSGVRFLWVVRPPLADSQTQAGRSSTPNEPCLDLLLPEGFLERTKDRGFLVNSWAPQVEILNHGSVGGFVTHCGWNSVLEALCAGVPMVAWPLYAEQRMNRIFLVEEMKVALAFREAGDDHFVNAAELEERVIELMNSKKGEAVRERVLKLREDAVVAKSDGGSSCIAMAKLVDCFKKG</sequence>
<dbReference type="EMBL" id="CM009304">
    <property type="protein sequence ID" value="KAI9380921.1"/>
    <property type="molecule type" value="Genomic_DNA"/>
</dbReference>